<dbReference type="InParanoid" id="A0A0V0Z767"/>
<sequence>MNEFSIARWSLFAHAEHDCLARNFPICSMESLFAHASRYLQTPLV</sequence>
<comment type="caution">
    <text evidence="1">The sequence shown here is derived from an EMBL/GenBank/DDBJ whole genome shotgun (WGS) entry which is preliminary data.</text>
</comment>
<name>A0A0V0Z767_TRISP</name>
<evidence type="ECO:0000313" key="1">
    <source>
        <dbReference type="EMBL" id="KRY08269.1"/>
    </source>
</evidence>
<gene>
    <name evidence="1" type="ORF">T01_8818</name>
</gene>
<dbReference type="OrthoDB" id="5932569at2759"/>
<protein>
    <submittedName>
        <fullName evidence="1">Uncharacterized protein</fullName>
    </submittedName>
</protein>
<keyword evidence="2" id="KW-1185">Reference proteome</keyword>
<dbReference type="Proteomes" id="UP000054776">
    <property type="component" value="Unassembled WGS sequence"/>
</dbReference>
<organism evidence="1 2">
    <name type="scientific">Trichinella spiralis</name>
    <name type="common">Trichina worm</name>
    <dbReference type="NCBI Taxonomy" id="6334"/>
    <lineage>
        <taxon>Eukaryota</taxon>
        <taxon>Metazoa</taxon>
        <taxon>Ecdysozoa</taxon>
        <taxon>Nematoda</taxon>
        <taxon>Enoplea</taxon>
        <taxon>Dorylaimia</taxon>
        <taxon>Trichinellida</taxon>
        <taxon>Trichinellidae</taxon>
        <taxon>Trichinella</taxon>
    </lineage>
</organism>
<dbReference type="EMBL" id="JYDH01002651">
    <property type="protein sequence ID" value="KRY08269.1"/>
    <property type="molecule type" value="Genomic_DNA"/>
</dbReference>
<reference evidence="1 2" key="1">
    <citation type="submission" date="2015-01" db="EMBL/GenBank/DDBJ databases">
        <title>Evolution of Trichinella species and genotypes.</title>
        <authorList>
            <person name="Korhonen P.K."/>
            <person name="Edoardo P."/>
            <person name="Giuseppe L.R."/>
            <person name="Gasser R.B."/>
        </authorList>
    </citation>
    <scope>NUCLEOTIDE SEQUENCE [LARGE SCALE GENOMIC DNA]</scope>
    <source>
        <strain evidence="1">ISS3</strain>
    </source>
</reference>
<dbReference type="AlphaFoldDB" id="A0A0V0Z767"/>
<proteinExistence type="predicted"/>
<accession>A0A0V0Z767</accession>
<evidence type="ECO:0000313" key="2">
    <source>
        <dbReference type="Proteomes" id="UP000054776"/>
    </source>
</evidence>